<protein>
    <recommendedName>
        <fullName evidence="2">Putative auto-transporter adhesin head GIN domain-containing protein</fullName>
    </recommendedName>
</protein>
<name>A0A7W9ANJ4_9SPHN</name>
<dbReference type="Pfam" id="PF10988">
    <property type="entry name" value="DUF2807"/>
    <property type="match status" value="1"/>
</dbReference>
<feature type="signal peptide" evidence="1">
    <location>
        <begin position="1"/>
        <end position="22"/>
    </location>
</feature>
<proteinExistence type="predicted"/>
<dbReference type="RefSeq" id="WP_184024762.1">
    <property type="nucleotide sequence ID" value="NZ_JACIJJ010000001.1"/>
</dbReference>
<evidence type="ECO:0000259" key="2">
    <source>
        <dbReference type="Pfam" id="PF10988"/>
    </source>
</evidence>
<dbReference type="AlphaFoldDB" id="A0A7W9ANJ4"/>
<evidence type="ECO:0000256" key="1">
    <source>
        <dbReference type="SAM" id="SignalP"/>
    </source>
</evidence>
<feature type="domain" description="Putative auto-transporter adhesin head GIN" evidence="2">
    <location>
        <begin position="39"/>
        <end position="215"/>
    </location>
</feature>
<reference evidence="3 4" key="1">
    <citation type="submission" date="2020-08" db="EMBL/GenBank/DDBJ databases">
        <title>Genomic Encyclopedia of Type Strains, Phase IV (KMG-IV): sequencing the most valuable type-strain genomes for metagenomic binning, comparative biology and taxonomic classification.</title>
        <authorList>
            <person name="Goeker M."/>
        </authorList>
    </citation>
    <scope>NUCLEOTIDE SEQUENCE [LARGE SCALE GENOMIC DNA]</scope>
    <source>
        <strain evidence="3 4">DSM 27244</strain>
    </source>
</reference>
<dbReference type="Gene3D" id="2.160.20.120">
    <property type="match status" value="1"/>
</dbReference>
<gene>
    <name evidence="3" type="ORF">FHR19_000851</name>
</gene>
<keyword evidence="1" id="KW-0732">Signal</keyword>
<comment type="caution">
    <text evidence="3">The sequence shown here is derived from an EMBL/GenBank/DDBJ whole genome shotgun (WGS) entry which is preliminary data.</text>
</comment>
<evidence type="ECO:0000313" key="3">
    <source>
        <dbReference type="EMBL" id="MBB5697526.1"/>
    </source>
</evidence>
<evidence type="ECO:0000313" key="4">
    <source>
        <dbReference type="Proteomes" id="UP000557739"/>
    </source>
</evidence>
<sequence>MRFNAVLLAIPLVACGSGSAIGSSDPGPQGERSFAASGFTRVANSAPADVRVTTGGGFSVKATGAQKMLDRLEIASENGTLKIRFKKGAWEWGRSEKATVEVSMPQIEGASIAGAGGMTIDRGTGNFTGTISGAGDLTVGQVEGSNVSFDVSGAGDVAAAGTAQTLNASVSGAGSVRAKELRVRAAEVSVAGAGSIEATVDGDARVSIAGIGSVDLGPRAKCNVSKSGLGSVTCG</sequence>
<keyword evidence="4" id="KW-1185">Reference proteome</keyword>
<organism evidence="3 4">
    <name type="scientific">Sphingomonas yantingensis</name>
    <dbReference type="NCBI Taxonomy" id="1241761"/>
    <lineage>
        <taxon>Bacteria</taxon>
        <taxon>Pseudomonadati</taxon>
        <taxon>Pseudomonadota</taxon>
        <taxon>Alphaproteobacteria</taxon>
        <taxon>Sphingomonadales</taxon>
        <taxon>Sphingomonadaceae</taxon>
        <taxon>Sphingomonas</taxon>
    </lineage>
</organism>
<dbReference type="Proteomes" id="UP000557739">
    <property type="component" value="Unassembled WGS sequence"/>
</dbReference>
<feature type="chain" id="PRO_5031257517" description="Putative auto-transporter adhesin head GIN domain-containing protein" evidence="1">
    <location>
        <begin position="23"/>
        <end position="235"/>
    </location>
</feature>
<dbReference type="EMBL" id="JACIJJ010000001">
    <property type="protein sequence ID" value="MBB5697526.1"/>
    <property type="molecule type" value="Genomic_DNA"/>
</dbReference>
<accession>A0A7W9ANJ4</accession>
<dbReference type="InterPro" id="IPR021255">
    <property type="entry name" value="DUF2807"/>
</dbReference>